<organism evidence="2 3">
    <name type="scientific">Caballeronia sordidicola</name>
    <name type="common">Burkholderia sordidicola</name>
    <dbReference type="NCBI Taxonomy" id="196367"/>
    <lineage>
        <taxon>Bacteria</taxon>
        <taxon>Pseudomonadati</taxon>
        <taxon>Pseudomonadota</taxon>
        <taxon>Betaproteobacteria</taxon>
        <taxon>Burkholderiales</taxon>
        <taxon>Burkholderiaceae</taxon>
        <taxon>Caballeronia</taxon>
    </lineage>
</organism>
<feature type="domain" description="Plasmid pRiA4b Orf3-like" evidence="1">
    <location>
        <begin position="9"/>
        <end position="149"/>
    </location>
</feature>
<evidence type="ECO:0000313" key="3">
    <source>
        <dbReference type="Proteomes" id="UP000214720"/>
    </source>
</evidence>
<dbReference type="AlphaFoldDB" id="A0A226WT19"/>
<sequence length="227" mass="26297">MTNATSAVAYRLHVWIRQISPMIWRRLLVSSDSTIADLHYTLQIAFGWSDAHLNLFHIHGQDYGVYHDGGTSFLTQSDHVRLCDFKFRINERFRYKYDFGDDWQHEVRVEARLAWDEKRTYPCCIGGKRRAPPEGCGGPLAFMTRRDAVLSHVEDLLEDIQDDLEANDIEAIRDRSVDIEELRDWLTLDDFDRRGINRRLEQYAIHDEAAMRQSTGAGDESANPGSH</sequence>
<protein>
    <submittedName>
        <fullName evidence="2">Plasmid pRiA4b ORF-3 family protein</fullName>
    </submittedName>
</protein>
<dbReference type="Pfam" id="PF07929">
    <property type="entry name" value="PRiA4_ORF3"/>
    <property type="match status" value="1"/>
</dbReference>
<dbReference type="Proteomes" id="UP000214720">
    <property type="component" value="Unassembled WGS sequence"/>
</dbReference>
<dbReference type="InterPro" id="IPR024047">
    <property type="entry name" value="MM3350-like_sf"/>
</dbReference>
<gene>
    <name evidence="2" type="ORF">BSU04_32315</name>
</gene>
<dbReference type="OrthoDB" id="9816539at2"/>
<comment type="caution">
    <text evidence="2">The sequence shown here is derived from an EMBL/GenBank/DDBJ whole genome shotgun (WGS) entry which is preliminary data.</text>
</comment>
<dbReference type="PANTHER" id="PTHR41878">
    <property type="entry name" value="LEXA REPRESSOR-RELATED"/>
    <property type="match status" value="1"/>
</dbReference>
<dbReference type="Gene3D" id="3.10.290.30">
    <property type="entry name" value="MM3350-like"/>
    <property type="match status" value="1"/>
</dbReference>
<dbReference type="PANTHER" id="PTHR41878:SF1">
    <property type="entry name" value="TNPR PROTEIN"/>
    <property type="match status" value="1"/>
</dbReference>
<dbReference type="SUPFAM" id="SSF159941">
    <property type="entry name" value="MM3350-like"/>
    <property type="match status" value="1"/>
</dbReference>
<name>A0A226WT19_CABSO</name>
<dbReference type="InterPro" id="IPR012912">
    <property type="entry name" value="Plasmid_pRiA4b_Orf3-like"/>
</dbReference>
<proteinExistence type="predicted"/>
<reference evidence="3" key="1">
    <citation type="submission" date="2017-01" db="EMBL/GenBank/DDBJ databases">
        <title>Genome Analysis of Deinococcus marmoris KOPRI26562.</title>
        <authorList>
            <person name="Kim J.H."/>
            <person name="Oh H.-M."/>
        </authorList>
    </citation>
    <scope>NUCLEOTIDE SEQUENCE [LARGE SCALE GENOMIC DNA]</scope>
    <source>
        <strain evidence="3">PAMC 26633</strain>
    </source>
</reference>
<dbReference type="EMBL" id="MTHB01000222">
    <property type="protein sequence ID" value="OXC74345.1"/>
    <property type="molecule type" value="Genomic_DNA"/>
</dbReference>
<dbReference type="RefSeq" id="WP_089164070.1">
    <property type="nucleotide sequence ID" value="NZ_MTHB01000222.1"/>
</dbReference>
<evidence type="ECO:0000313" key="2">
    <source>
        <dbReference type="EMBL" id="OXC74345.1"/>
    </source>
</evidence>
<accession>A0A226WT19</accession>
<evidence type="ECO:0000259" key="1">
    <source>
        <dbReference type="Pfam" id="PF07929"/>
    </source>
</evidence>